<gene>
    <name evidence="7" type="ORF">H9657_00465</name>
</gene>
<proteinExistence type="predicted"/>
<feature type="transmembrane region" description="Helical" evidence="5">
    <location>
        <begin position="502"/>
        <end position="523"/>
    </location>
</feature>
<dbReference type="NCBIfam" id="TIGR03061">
    <property type="entry name" value="pip_yhgE_Nterm"/>
    <property type="match status" value="1"/>
</dbReference>
<feature type="transmembrane region" description="Helical" evidence="5">
    <location>
        <begin position="604"/>
        <end position="623"/>
    </location>
</feature>
<dbReference type="InterPro" id="IPR013525">
    <property type="entry name" value="ABC2_TM"/>
</dbReference>
<evidence type="ECO:0000313" key="8">
    <source>
        <dbReference type="Proteomes" id="UP000604241"/>
    </source>
</evidence>
<dbReference type="Pfam" id="PF12698">
    <property type="entry name" value="ABC2_membrane_3"/>
    <property type="match status" value="1"/>
</dbReference>
<evidence type="ECO:0000256" key="3">
    <source>
        <dbReference type="ARBA" id="ARBA00022989"/>
    </source>
</evidence>
<keyword evidence="2 5" id="KW-0812">Transmembrane</keyword>
<feature type="transmembrane region" description="Helical" evidence="5">
    <location>
        <begin position="21"/>
        <end position="41"/>
    </location>
</feature>
<dbReference type="InterPro" id="IPR017500">
    <property type="entry name" value="Phage_infect_YhgE_N"/>
</dbReference>
<comment type="subcellular location">
    <subcellularLocation>
        <location evidence="1">Membrane</location>
        <topology evidence="1">Multi-pass membrane protein</topology>
    </subcellularLocation>
</comment>
<name>A0ABR8Q8J7_9CELL</name>
<dbReference type="Proteomes" id="UP000604241">
    <property type="component" value="Unassembled WGS sequence"/>
</dbReference>
<feature type="domain" description="ABC-2 type transporter transmembrane" evidence="6">
    <location>
        <begin position="495"/>
        <end position="677"/>
    </location>
</feature>
<evidence type="ECO:0000259" key="6">
    <source>
        <dbReference type="Pfam" id="PF12698"/>
    </source>
</evidence>
<dbReference type="RefSeq" id="WP_191779261.1">
    <property type="nucleotide sequence ID" value="NZ_JACSQV010000001.1"/>
</dbReference>
<evidence type="ECO:0000256" key="5">
    <source>
        <dbReference type="SAM" id="Phobius"/>
    </source>
</evidence>
<feature type="transmembrane region" description="Helical" evidence="5">
    <location>
        <begin position="658"/>
        <end position="680"/>
    </location>
</feature>
<feature type="transmembrane region" description="Helical" evidence="5">
    <location>
        <begin position="578"/>
        <end position="597"/>
    </location>
</feature>
<comment type="caution">
    <text evidence="7">The sequence shown here is derived from an EMBL/GenBank/DDBJ whole genome shotgun (WGS) entry which is preliminary data.</text>
</comment>
<evidence type="ECO:0000313" key="7">
    <source>
        <dbReference type="EMBL" id="MBD7916756.1"/>
    </source>
</evidence>
<evidence type="ECO:0000256" key="1">
    <source>
        <dbReference type="ARBA" id="ARBA00004141"/>
    </source>
</evidence>
<keyword evidence="8" id="KW-1185">Reference proteome</keyword>
<evidence type="ECO:0000256" key="2">
    <source>
        <dbReference type="ARBA" id="ARBA00022692"/>
    </source>
</evidence>
<keyword evidence="3 5" id="KW-1133">Transmembrane helix</keyword>
<keyword evidence="4 5" id="KW-0472">Membrane</keyword>
<dbReference type="SUPFAM" id="SSF58104">
    <property type="entry name" value="Methyl-accepting chemotaxis protein (MCP) signaling domain"/>
    <property type="match status" value="1"/>
</dbReference>
<protein>
    <submittedName>
        <fullName evidence="7">YhgE/Pip domain-containing protein</fullName>
    </submittedName>
</protein>
<sequence>MIVLRLAGSELRRLGAGLLPRLALLALVVIPSLYSGLYLFANEDPYGRLHEVPAALVVEDRGVTTRDPDDGAARRVDYGAQVADRLLDGDAGFDWVRTTQRDAELGVRSGRFDAALIVGRSFSADLVSSAEYRPQRASLTLVTNDANNYLATTIADTIVGDVRDAIATQVGTQAADMFLQGFGSIHTELSTAVQGATQLVDGADRLVSGTGELVDGTGRLAAGASQAAAGASELASGASALPSAADRLASGASTLSGGLDTLRDGTRALPDQTRELASGAQQVAGGVGEVATVARDAASAVAGLSADLQAGRTPLADRLAALVAEQRLTQQEADEVLALAGDATGAVDELSAALGQAAGRVEELSAGAGEVAAGASQLADAAPALSDGIASAAAGGQRLAAGTAQLDSAASTLVGDLRALEQGTAEVSSGAAELATASGTLDQGATELGSGVTELRDRLEQGLGAIPDLDEETERATARTIGNPVEVAKDQLARAGSYGAGLAPFFMSLATWIGGYVLFLLVVPLSRRALAAGAPAWQTVLGGWLPGALVGVGQVVLMYLLVTYALDITPVHGGATLALLLIASATFIAILQALNVWFGAVGEFLGLVLMLVQLVTAGGTFPWQTIPEPLLSLHRVLPMSYTVEGLRQTLYGGDLGTAARYAGILLVVFVLALAATAWAARRKRVWTPTSLQPELVL</sequence>
<accession>A0ABR8Q8J7</accession>
<dbReference type="InterPro" id="IPR023908">
    <property type="entry name" value="xxxLxxG_rpt"/>
</dbReference>
<dbReference type="InterPro" id="IPR051328">
    <property type="entry name" value="T7SS_ABC-Transporter"/>
</dbReference>
<dbReference type="PANTHER" id="PTHR43077">
    <property type="entry name" value="TRANSPORT PERMEASE YVFS-RELATED"/>
    <property type="match status" value="1"/>
</dbReference>
<dbReference type="EMBL" id="JACSQV010000001">
    <property type="protein sequence ID" value="MBD7916756.1"/>
    <property type="molecule type" value="Genomic_DNA"/>
</dbReference>
<dbReference type="InterPro" id="IPR017501">
    <property type="entry name" value="Phage_infect_YhgE_C"/>
</dbReference>
<dbReference type="Gene3D" id="1.10.287.950">
    <property type="entry name" value="Methyl-accepting chemotaxis protein"/>
    <property type="match status" value="1"/>
</dbReference>
<dbReference type="NCBIfam" id="TIGR03062">
    <property type="entry name" value="pip_yhgE_Cterm"/>
    <property type="match status" value="1"/>
</dbReference>
<evidence type="ECO:0000256" key="4">
    <source>
        <dbReference type="ARBA" id="ARBA00023136"/>
    </source>
</evidence>
<dbReference type="PANTHER" id="PTHR43077:SF5">
    <property type="entry name" value="PHAGE INFECTION PROTEIN"/>
    <property type="match status" value="1"/>
</dbReference>
<dbReference type="NCBIfam" id="TIGR03057">
    <property type="entry name" value="xxxLxxG_by_4"/>
    <property type="match status" value="1"/>
</dbReference>
<organism evidence="7 8">
    <name type="scientific">Cellulomonas avistercoris</name>
    <dbReference type="NCBI Taxonomy" id="2762242"/>
    <lineage>
        <taxon>Bacteria</taxon>
        <taxon>Bacillati</taxon>
        <taxon>Actinomycetota</taxon>
        <taxon>Actinomycetes</taxon>
        <taxon>Micrococcales</taxon>
        <taxon>Cellulomonadaceae</taxon>
        <taxon>Cellulomonas</taxon>
    </lineage>
</organism>
<feature type="transmembrane region" description="Helical" evidence="5">
    <location>
        <begin position="544"/>
        <end position="566"/>
    </location>
</feature>
<reference evidence="7 8" key="1">
    <citation type="submission" date="2020-08" db="EMBL/GenBank/DDBJ databases">
        <title>A Genomic Blueprint of the Chicken Gut Microbiome.</title>
        <authorList>
            <person name="Gilroy R."/>
            <person name="Ravi A."/>
            <person name="Getino M."/>
            <person name="Pursley I."/>
            <person name="Horton D.L."/>
            <person name="Alikhan N.-F."/>
            <person name="Baker D."/>
            <person name="Gharbi K."/>
            <person name="Hall N."/>
            <person name="Watson M."/>
            <person name="Adriaenssens E.M."/>
            <person name="Foster-Nyarko E."/>
            <person name="Jarju S."/>
            <person name="Secka A."/>
            <person name="Antonio M."/>
            <person name="Oren A."/>
            <person name="Chaudhuri R."/>
            <person name="La Ragione R.M."/>
            <person name="Hildebrand F."/>
            <person name="Pallen M.J."/>
        </authorList>
    </citation>
    <scope>NUCLEOTIDE SEQUENCE [LARGE SCALE GENOMIC DNA]</scope>
    <source>
        <strain evidence="7 8">Sa3CUA2</strain>
    </source>
</reference>